<evidence type="ECO:0000256" key="1">
    <source>
        <dbReference type="SAM" id="Coils"/>
    </source>
</evidence>
<name>A0A2G6E7I5_9BACT</name>
<keyword evidence="1" id="KW-0175">Coiled coil</keyword>
<protein>
    <submittedName>
        <fullName evidence="2">Uncharacterized protein</fullName>
    </submittedName>
</protein>
<dbReference type="Proteomes" id="UP000229740">
    <property type="component" value="Unassembled WGS sequence"/>
</dbReference>
<gene>
    <name evidence="2" type="ORF">CSB45_05620</name>
</gene>
<reference evidence="2 3" key="1">
    <citation type="submission" date="2017-10" db="EMBL/GenBank/DDBJ databases">
        <title>Novel microbial diversity and functional potential in the marine mammal oral microbiome.</title>
        <authorList>
            <person name="Dudek N.K."/>
            <person name="Sun C.L."/>
            <person name="Burstein D."/>
            <person name="Kantor R.S."/>
            <person name="Aliaga Goltsman D.S."/>
            <person name="Bik E.M."/>
            <person name="Thomas B.C."/>
            <person name="Banfield J.F."/>
            <person name="Relman D.A."/>
        </authorList>
    </citation>
    <scope>NUCLEOTIDE SEQUENCE [LARGE SCALE GENOMIC DNA]</scope>
    <source>
        <strain evidence="2">DOLZORAL124_49_17</strain>
    </source>
</reference>
<sequence length="82" mass="9525">MKTFHAESEQNIAELEERCETLERTVDELRRLVGRRRTMLKDAEKKVQEFQDSICAVLIEDDFSREQVLMSDDSVDGSTDNS</sequence>
<evidence type="ECO:0000313" key="3">
    <source>
        <dbReference type="Proteomes" id="UP000229740"/>
    </source>
</evidence>
<accession>A0A2G6E7I5</accession>
<organism evidence="2 3">
    <name type="scientific">candidate division KSB3 bacterium</name>
    <dbReference type="NCBI Taxonomy" id="2044937"/>
    <lineage>
        <taxon>Bacteria</taxon>
        <taxon>candidate division KSB3</taxon>
    </lineage>
</organism>
<feature type="coiled-coil region" evidence="1">
    <location>
        <begin position="5"/>
        <end position="32"/>
    </location>
</feature>
<dbReference type="EMBL" id="PDPS01000025">
    <property type="protein sequence ID" value="PID57711.1"/>
    <property type="molecule type" value="Genomic_DNA"/>
</dbReference>
<comment type="caution">
    <text evidence="2">The sequence shown here is derived from an EMBL/GenBank/DDBJ whole genome shotgun (WGS) entry which is preliminary data.</text>
</comment>
<proteinExistence type="predicted"/>
<dbReference type="AlphaFoldDB" id="A0A2G6E7I5"/>
<evidence type="ECO:0000313" key="2">
    <source>
        <dbReference type="EMBL" id="PID57711.1"/>
    </source>
</evidence>